<evidence type="ECO:0000259" key="6">
    <source>
        <dbReference type="Pfam" id="PF13873"/>
    </source>
</evidence>
<dbReference type="InterPro" id="IPR028002">
    <property type="entry name" value="Myb_DNA-bind_5"/>
</dbReference>
<keyword evidence="7" id="KW-1185">Reference proteome</keyword>
<evidence type="ECO:0000256" key="5">
    <source>
        <dbReference type="ARBA" id="ARBA00025466"/>
    </source>
</evidence>
<dbReference type="Pfam" id="PF13873">
    <property type="entry name" value="Myb_DNA-bind_5"/>
    <property type="match status" value="1"/>
</dbReference>
<dbReference type="Proteomes" id="UP001652582">
    <property type="component" value="Chromosome 19"/>
</dbReference>
<comment type="function">
    <text evidence="5">Involved in transvection phenomena (= synapsis-dependent gene expression), where the synaptic pairing of chromosomes carrying genes with which zeste interacts influences the expression of these genes. Zeste binds to DNA and stimulates transcription from a nearby promoter.</text>
</comment>
<dbReference type="OrthoDB" id="7418048at2759"/>
<reference evidence="8 9" key="1">
    <citation type="submission" date="2025-05" db="UniProtKB">
        <authorList>
            <consortium name="RefSeq"/>
        </authorList>
    </citation>
    <scope>IDENTIFICATION</scope>
</reference>
<keyword evidence="3" id="KW-0805">Transcription regulation</keyword>
<name>A0A6J1NIB9_BICAN</name>
<dbReference type="AlphaFoldDB" id="A0A6J1NIB9"/>
<protein>
    <recommendedName>
        <fullName evidence="2">Regulatory protein zeste</fullName>
    </recommendedName>
</protein>
<evidence type="ECO:0000256" key="4">
    <source>
        <dbReference type="ARBA" id="ARBA00023163"/>
    </source>
</evidence>
<evidence type="ECO:0000256" key="1">
    <source>
        <dbReference type="ARBA" id="ARBA00011764"/>
    </source>
</evidence>
<proteinExistence type="predicted"/>
<comment type="subunit">
    <text evidence="1">Self-associates forming complexes of several hundred monomers.</text>
</comment>
<dbReference type="KEGG" id="bany:112050652"/>
<dbReference type="RefSeq" id="XP_052743381.1">
    <property type="nucleotide sequence ID" value="XM_052887421.1"/>
</dbReference>
<accession>A0A6J1NIB9</accession>
<keyword evidence="4" id="KW-0804">Transcription</keyword>
<organism evidence="7 8">
    <name type="scientific">Bicyclus anynana</name>
    <name type="common">Squinting bush brown butterfly</name>
    <dbReference type="NCBI Taxonomy" id="110368"/>
    <lineage>
        <taxon>Eukaryota</taxon>
        <taxon>Metazoa</taxon>
        <taxon>Ecdysozoa</taxon>
        <taxon>Arthropoda</taxon>
        <taxon>Hexapoda</taxon>
        <taxon>Insecta</taxon>
        <taxon>Pterygota</taxon>
        <taxon>Neoptera</taxon>
        <taxon>Endopterygota</taxon>
        <taxon>Lepidoptera</taxon>
        <taxon>Glossata</taxon>
        <taxon>Ditrysia</taxon>
        <taxon>Papilionoidea</taxon>
        <taxon>Nymphalidae</taxon>
        <taxon>Satyrinae</taxon>
        <taxon>Satyrini</taxon>
        <taxon>Mycalesina</taxon>
        <taxon>Bicyclus</taxon>
    </lineage>
</organism>
<feature type="domain" description="Myb/SANT-like DNA-binding" evidence="6">
    <location>
        <begin position="7"/>
        <end position="80"/>
    </location>
</feature>
<evidence type="ECO:0000313" key="8">
    <source>
        <dbReference type="RefSeq" id="XP_023944727.2"/>
    </source>
</evidence>
<evidence type="ECO:0000313" key="9">
    <source>
        <dbReference type="RefSeq" id="XP_052743381.1"/>
    </source>
</evidence>
<dbReference type="RefSeq" id="XP_023944727.2">
    <property type="nucleotide sequence ID" value="XM_024088959.2"/>
</dbReference>
<dbReference type="GeneID" id="112050652"/>
<evidence type="ECO:0000313" key="7">
    <source>
        <dbReference type="Proteomes" id="UP001652582"/>
    </source>
</evidence>
<gene>
    <name evidence="8 9" type="primary">LOC112050652</name>
</gene>
<sequence>MVGKTVVSPKQMEILVSFMEENKDFGRGHVFGKGPLAKQMMAAKWAKLATRLNSVTGANKSARKWREYWNDKKYSVRKKSLSISGGGSSKKSLDEMDIRILNVVGKVAVYSEESVRIPNPFDDETAVEDELPAEAGFNGVHSEGTSNSASTAPLKRRRYIRTRRSLVAPDWAVQIEARRARAEERSAAAFEALASSASGLSESLAGIRLELAQIRTLLETRQNNNY</sequence>
<evidence type="ECO:0000256" key="3">
    <source>
        <dbReference type="ARBA" id="ARBA00023015"/>
    </source>
</evidence>
<evidence type="ECO:0000256" key="2">
    <source>
        <dbReference type="ARBA" id="ARBA00016807"/>
    </source>
</evidence>